<evidence type="ECO:0000256" key="1">
    <source>
        <dbReference type="SAM" id="Phobius"/>
    </source>
</evidence>
<dbReference type="OrthoDB" id="5638546at2"/>
<dbReference type="EMBL" id="AP018005">
    <property type="protein sequence ID" value="BBB15121.1"/>
    <property type="molecule type" value="Genomic_DNA"/>
</dbReference>
<gene>
    <name evidence="2" type="ORF">RVIR1_06200</name>
</gene>
<name>A0A2Z5UVS1_9COXI</name>
<evidence type="ECO:0000313" key="2">
    <source>
        <dbReference type="EMBL" id="BBB15121.1"/>
    </source>
</evidence>
<proteinExistence type="predicted"/>
<protein>
    <submittedName>
        <fullName evidence="2">NADH:flavin oxidoreductase/NADH oxidase</fullName>
    </submittedName>
</protein>
<keyword evidence="1" id="KW-0812">Transmembrane</keyword>
<dbReference type="Proteomes" id="UP000282483">
    <property type="component" value="Chromosome"/>
</dbReference>
<organism evidence="2 3">
    <name type="scientific">Candidatus Rickettsiella viridis</name>
    <dbReference type="NCBI Taxonomy" id="676208"/>
    <lineage>
        <taxon>Bacteria</taxon>
        <taxon>Pseudomonadati</taxon>
        <taxon>Pseudomonadota</taxon>
        <taxon>Gammaproteobacteria</taxon>
        <taxon>Legionellales</taxon>
        <taxon>Coxiellaceae</taxon>
        <taxon>Rickettsiella</taxon>
    </lineage>
</organism>
<reference evidence="2 3" key="1">
    <citation type="submission" date="2017-03" db="EMBL/GenBank/DDBJ databases">
        <title>The genome sequence of Candidatus Rickettsiella viridis.</title>
        <authorList>
            <person name="Nikoh N."/>
            <person name="Tsuchida T."/>
            <person name="Yamaguchi K."/>
            <person name="Maeda T."/>
            <person name="Shigenobu S."/>
            <person name="Fukatsu T."/>
        </authorList>
    </citation>
    <scope>NUCLEOTIDE SEQUENCE [LARGE SCALE GENOMIC DNA]</scope>
    <source>
        <strain evidence="2 3">Ap-RA04</strain>
    </source>
</reference>
<dbReference type="AlphaFoldDB" id="A0A2Z5UVS1"/>
<accession>A0A2Z5UVS1</accession>
<keyword evidence="1" id="KW-0472">Membrane</keyword>
<evidence type="ECO:0000313" key="3">
    <source>
        <dbReference type="Proteomes" id="UP000282483"/>
    </source>
</evidence>
<feature type="transmembrane region" description="Helical" evidence="1">
    <location>
        <begin position="193"/>
        <end position="213"/>
    </location>
</feature>
<dbReference type="KEGG" id="rvi:RVIR1_06200"/>
<keyword evidence="3" id="KW-1185">Reference proteome</keyword>
<dbReference type="RefSeq" id="WP_126322608.1">
    <property type="nucleotide sequence ID" value="NZ_AP018005.1"/>
</dbReference>
<sequence>MAKIKVHLLNFHGPFNSHIEIVLENLSNKNRLFYNLNRWKMPSNKWEKWPKEYITKASSVYSFDITADPRDITESWINYWLDTEENASVLGDNCAVATQWFLSKFAGIPQPDSSNFSLNYLGFGVVWPSFIPCFVTLPGRILSNAKFHVEAKNNPEMTVKYNRLLESTYKALAVLAFAVSSTLAVAAVLPLAIAVLTIAVTAAGMVVAASKAYHFFKEKSSPKEIVSDNYFDDIDNFLSNSNARTPMRAG</sequence>
<keyword evidence="1" id="KW-1133">Transmembrane helix</keyword>